<dbReference type="PATRIC" id="fig|1280954.3.peg.2718"/>
<keyword evidence="1" id="KW-0732">Signal</keyword>
<dbReference type="EMBL" id="ARYM01000015">
    <property type="protein sequence ID" value="KCZ97856.1"/>
    <property type="molecule type" value="Genomic_DNA"/>
</dbReference>
<gene>
    <name evidence="2" type="ORF">HPO_13415</name>
</gene>
<evidence type="ECO:0008006" key="4">
    <source>
        <dbReference type="Google" id="ProtNLM"/>
    </source>
</evidence>
<feature type="chain" id="PRO_5001619106" description="GumN family protein" evidence="1">
    <location>
        <begin position="21"/>
        <end position="366"/>
    </location>
</feature>
<sequence length="366" mass="39955">MKFIQALAAASLLLIAPAFAGSPSEAFDPRSLQQRLHGAPAQLLVLGTPHLSGAPEDFDPAVLEPLLQRLAAFAPDVIAIENLSGESIRALKDYEAIYQETADVYSGRLLKGAALAAGQIGLDLPAAEAEVRRTLAEFPDAPSPAQRRQLAALFAASGDTHSALVQWWRLPEAERVAADGISPELAAFLGEYDARRNESHLIGARLAERLGLERVYPVDDHHSDDLIYPIIPQLSEFFEAQNIGAVFEMPEYQRLIQATDRLRTPEEALDTYRYLNSPEAGQLDVALQWALLIDRPSPDHAGRVRMAEWEARNLRQVAHIREAMAHAPGGRVLVIIGSAHKPWLDAYLAMISDIEVVDAAAVLGEP</sequence>
<dbReference type="InterPro" id="IPR043749">
    <property type="entry name" value="DUF5694"/>
</dbReference>
<reference evidence="2 3" key="1">
    <citation type="journal article" date="2014" name="Antonie Van Leeuwenhoek">
        <title>Hyphomonas beringensis sp. nov. and Hyphomonas chukchiensis sp. nov., isolated from surface seawater of the Bering Sea and Chukchi Sea.</title>
        <authorList>
            <person name="Li C."/>
            <person name="Lai Q."/>
            <person name="Li G."/>
            <person name="Dong C."/>
            <person name="Wang J."/>
            <person name="Liao Y."/>
            <person name="Shao Z."/>
        </authorList>
    </citation>
    <scope>NUCLEOTIDE SEQUENCE [LARGE SCALE GENOMIC DNA]</scope>
    <source>
        <strain evidence="2 3">PS728</strain>
    </source>
</reference>
<dbReference type="STRING" id="1280954.HPO_13415"/>
<proteinExistence type="predicted"/>
<dbReference type="Proteomes" id="UP000027100">
    <property type="component" value="Unassembled WGS sequence"/>
</dbReference>
<name>A0A062VIJ4_9PROT</name>
<organism evidence="2 3">
    <name type="scientific">Hyphomonas polymorpha PS728</name>
    <dbReference type="NCBI Taxonomy" id="1280954"/>
    <lineage>
        <taxon>Bacteria</taxon>
        <taxon>Pseudomonadati</taxon>
        <taxon>Pseudomonadota</taxon>
        <taxon>Alphaproteobacteria</taxon>
        <taxon>Hyphomonadales</taxon>
        <taxon>Hyphomonadaceae</taxon>
        <taxon>Hyphomonas</taxon>
    </lineage>
</organism>
<evidence type="ECO:0000313" key="2">
    <source>
        <dbReference type="EMBL" id="KCZ97856.1"/>
    </source>
</evidence>
<accession>A0A062VIJ4</accession>
<dbReference type="Pfam" id="PF18950">
    <property type="entry name" value="DUF5694"/>
    <property type="match status" value="1"/>
</dbReference>
<dbReference type="eggNOG" id="ENOG502ZA13">
    <property type="taxonomic scope" value="Bacteria"/>
</dbReference>
<evidence type="ECO:0000313" key="3">
    <source>
        <dbReference type="Proteomes" id="UP000027100"/>
    </source>
</evidence>
<protein>
    <recommendedName>
        <fullName evidence="4">GumN family protein</fullName>
    </recommendedName>
</protein>
<evidence type="ECO:0000256" key="1">
    <source>
        <dbReference type="SAM" id="SignalP"/>
    </source>
</evidence>
<keyword evidence="3" id="KW-1185">Reference proteome</keyword>
<dbReference type="OrthoDB" id="69432at2"/>
<feature type="signal peptide" evidence="1">
    <location>
        <begin position="1"/>
        <end position="20"/>
    </location>
</feature>
<dbReference type="AlphaFoldDB" id="A0A062VIJ4"/>
<dbReference type="RefSeq" id="WP_035599772.1">
    <property type="nucleotide sequence ID" value="NZ_ARYM01000015.1"/>
</dbReference>
<comment type="caution">
    <text evidence="2">The sequence shown here is derived from an EMBL/GenBank/DDBJ whole genome shotgun (WGS) entry which is preliminary data.</text>
</comment>